<gene>
    <name evidence="5" type="ORF">EV695_2867</name>
</gene>
<comment type="caution">
    <text evidence="5">The sequence shown here is derived from an EMBL/GenBank/DDBJ whole genome shotgun (WGS) entry which is preliminary data.</text>
</comment>
<dbReference type="InterPro" id="IPR002197">
    <property type="entry name" value="HTH_Fis"/>
</dbReference>
<feature type="domain" description="DNA binding HTH" evidence="4">
    <location>
        <begin position="46"/>
        <end position="85"/>
    </location>
</feature>
<keyword evidence="6" id="KW-1185">Reference proteome</keyword>
<dbReference type="PRINTS" id="PR01590">
    <property type="entry name" value="HTHFIS"/>
</dbReference>
<evidence type="ECO:0000313" key="6">
    <source>
        <dbReference type="Proteomes" id="UP000294887"/>
    </source>
</evidence>
<organism evidence="5 6">
    <name type="scientific">Cocleimonas flava</name>
    <dbReference type="NCBI Taxonomy" id="634765"/>
    <lineage>
        <taxon>Bacteria</taxon>
        <taxon>Pseudomonadati</taxon>
        <taxon>Pseudomonadota</taxon>
        <taxon>Gammaproteobacteria</taxon>
        <taxon>Thiotrichales</taxon>
        <taxon>Thiotrichaceae</taxon>
        <taxon>Cocleimonas</taxon>
    </lineage>
</organism>
<dbReference type="Proteomes" id="UP000294887">
    <property type="component" value="Unassembled WGS sequence"/>
</dbReference>
<dbReference type="GO" id="GO:0043565">
    <property type="term" value="F:sequence-specific DNA binding"/>
    <property type="evidence" value="ECO:0007669"/>
    <property type="project" value="InterPro"/>
</dbReference>
<dbReference type="PANTHER" id="PTHR47918:SF1">
    <property type="entry name" value="DNA-BINDING PROTEIN FIS"/>
    <property type="match status" value="1"/>
</dbReference>
<dbReference type="Pfam" id="PF02954">
    <property type="entry name" value="HTH_8"/>
    <property type="match status" value="1"/>
</dbReference>
<dbReference type="InterPro" id="IPR009057">
    <property type="entry name" value="Homeodomain-like_sf"/>
</dbReference>
<sequence>MNQPLKTLPVITTTGSSLSETTRDTVENYLMLLGDHDATFLYRQIMDEVERPLLEVLMQHTNGNQSRTAACLGINRATLRSKLKRHSII</sequence>
<dbReference type="PANTHER" id="PTHR47918">
    <property type="entry name" value="DNA-BINDING PROTEIN FIS"/>
    <property type="match status" value="1"/>
</dbReference>
<accession>A0A4R1EY20</accession>
<comment type="similarity">
    <text evidence="1">Belongs to the transcriptional regulatory Fis family.</text>
</comment>
<dbReference type="AlphaFoldDB" id="A0A4R1EY20"/>
<dbReference type="SUPFAM" id="SSF46689">
    <property type="entry name" value="Homeodomain-like"/>
    <property type="match status" value="1"/>
</dbReference>
<dbReference type="GO" id="GO:0006355">
    <property type="term" value="P:regulation of DNA-templated transcription"/>
    <property type="evidence" value="ECO:0007669"/>
    <property type="project" value="InterPro"/>
</dbReference>
<keyword evidence="2 5" id="KW-0238">DNA-binding</keyword>
<dbReference type="PRINTS" id="PR01591">
    <property type="entry name" value="DNABINDNGFIS"/>
</dbReference>
<evidence type="ECO:0000256" key="1">
    <source>
        <dbReference type="ARBA" id="ARBA00008559"/>
    </source>
</evidence>
<dbReference type="PIRSF" id="PIRSF002097">
    <property type="entry name" value="DNA-binding_Fis"/>
    <property type="match status" value="1"/>
</dbReference>
<reference evidence="5 6" key="1">
    <citation type="submission" date="2019-03" db="EMBL/GenBank/DDBJ databases">
        <title>Genomic Encyclopedia of Type Strains, Phase IV (KMG-IV): sequencing the most valuable type-strain genomes for metagenomic binning, comparative biology and taxonomic classification.</title>
        <authorList>
            <person name="Goeker M."/>
        </authorList>
    </citation>
    <scope>NUCLEOTIDE SEQUENCE [LARGE SCALE GENOMIC DNA]</scope>
    <source>
        <strain evidence="5 6">DSM 24830</strain>
    </source>
</reference>
<dbReference type="RefSeq" id="WP_131906629.1">
    <property type="nucleotide sequence ID" value="NZ_BAAAFU010000006.1"/>
</dbReference>
<dbReference type="EMBL" id="SMFQ01000004">
    <property type="protein sequence ID" value="TCJ84904.1"/>
    <property type="molecule type" value="Genomic_DNA"/>
</dbReference>
<dbReference type="Gene3D" id="1.10.10.60">
    <property type="entry name" value="Homeodomain-like"/>
    <property type="match status" value="1"/>
</dbReference>
<evidence type="ECO:0000256" key="2">
    <source>
        <dbReference type="ARBA" id="ARBA00023125"/>
    </source>
</evidence>
<dbReference type="OrthoDB" id="9802388at2"/>
<evidence type="ECO:0000259" key="4">
    <source>
        <dbReference type="Pfam" id="PF02954"/>
    </source>
</evidence>
<dbReference type="InterPro" id="IPR050207">
    <property type="entry name" value="Trans_regulatory_Fis"/>
</dbReference>
<dbReference type="InterPro" id="IPR005412">
    <property type="entry name" value="Fis_DNA-bd"/>
</dbReference>
<proteinExistence type="inferred from homology"/>
<evidence type="ECO:0000313" key="5">
    <source>
        <dbReference type="EMBL" id="TCJ84904.1"/>
    </source>
</evidence>
<name>A0A4R1EY20_9GAMM</name>
<protein>
    <recommendedName>
        <fullName evidence="3">Putative Fis-like DNA-binding protein</fullName>
    </recommendedName>
</protein>
<evidence type="ECO:0000256" key="3">
    <source>
        <dbReference type="ARBA" id="ARBA00029540"/>
    </source>
</evidence>